<dbReference type="EMBL" id="JAJHJB010000015">
    <property type="protein sequence ID" value="MCC5466113.1"/>
    <property type="molecule type" value="Genomic_DNA"/>
</dbReference>
<organism evidence="1 2">
    <name type="scientific">Pelosinus baikalensis</name>
    <dbReference type="NCBI Taxonomy" id="2892015"/>
    <lineage>
        <taxon>Bacteria</taxon>
        <taxon>Bacillati</taxon>
        <taxon>Bacillota</taxon>
        <taxon>Negativicutes</taxon>
        <taxon>Selenomonadales</taxon>
        <taxon>Sporomusaceae</taxon>
        <taxon>Pelosinus</taxon>
    </lineage>
</organism>
<dbReference type="Proteomes" id="UP001165492">
    <property type="component" value="Unassembled WGS sequence"/>
</dbReference>
<accession>A0ABS8HSE3</accession>
<evidence type="ECO:0000313" key="1">
    <source>
        <dbReference type="EMBL" id="MCC5466113.1"/>
    </source>
</evidence>
<protein>
    <submittedName>
        <fullName evidence="1">Aspartyl-phosphate phosphatase Spo0E family protein</fullName>
    </submittedName>
</protein>
<dbReference type="InterPro" id="IPR018540">
    <property type="entry name" value="Spo0E-like"/>
</dbReference>
<proteinExistence type="predicted"/>
<gene>
    <name evidence="1" type="ORF">LMF89_12175</name>
</gene>
<dbReference type="RefSeq" id="WP_369412589.1">
    <property type="nucleotide sequence ID" value="NZ_JAJHJB010000015.1"/>
</dbReference>
<name>A0ABS8HSE3_9FIRM</name>
<dbReference type="Pfam" id="PF09388">
    <property type="entry name" value="SpoOE-like"/>
    <property type="match status" value="1"/>
</dbReference>
<reference evidence="1" key="1">
    <citation type="submission" date="2021-11" db="EMBL/GenBank/DDBJ databases">
        <title>Description of a new species Pelosinus isolated from the bottom sediments of Lake Baikal.</title>
        <authorList>
            <person name="Zakharyuk A."/>
        </authorList>
    </citation>
    <scope>NUCLEOTIDE SEQUENCE</scope>
    <source>
        <strain evidence="1">Bkl1</strain>
    </source>
</reference>
<dbReference type="InterPro" id="IPR037208">
    <property type="entry name" value="Spo0E-like_sf"/>
</dbReference>
<dbReference type="Gene3D" id="4.10.280.10">
    <property type="entry name" value="Helix-loop-helix DNA-binding domain"/>
    <property type="match status" value="1"/>
</dbReference>
<dbReference type="InterPro" id="IPR036638">
    <property type="entry name" value="HLH_DNA-bd_sf"/>
</dbReference>
<dbReference type="SUPFAM" id="SSF140500">
    <property type="entry name" value="BAS1536-like"/>
    <property type="match status" value="1"/>
</dbReference>
<comment type="caution">
    <text evidence="1">The sequence shown here is derived from an EMBL/GenBank/DDBJ whole genome shotgun (WGS) entry which is preliminary data.</text>
</comment>
<evidence type="ECO:0000313" key="2">
    <source>
        <dbReference type="Proteomes" id="UP001165492"/>
    </source>
</evidence>
<keyword evidence="2" id="KW-1185">Reference proteome</keyword>
<sequence length="53" mass="6268">MKNLWYMIDHLREEMHVMALKKGISHPDVLVVSQRLDEAINEFYNVDLIRKAG</sequence>